<evidence type="ECO:0000259" key="8">
    <source>
        <dbReference type="PROSITE" id="PS50928"/>
    </source>
</evidence>
<keyword evidence="9" id="KW-0762">Sugar transport</keyword>
<feature type="transmembrane region" description="Helical" evidence="7">
    <location>
        <begin position="268"/>
        <end position="289"/>
    </location>
</feature>
<dbReference type="AlphaFoldDB" id="A0A0M1N0H2"/>
<evidence type="ECO:0000256" key="6">
    <source>
        <dbReference type="ARBA" id="ARBA00023136"/>
    </source>
</evidence>
<dbReference type="PATRIC" id="fig|479893.3.peg.138"/>
<evidence type="ECO:0000256" key="1">
    <source>
        <dbReference type="ARBA" id="ARBA00004651"/>
    </source>
</evidence>
<keyword evidence="3" id="KW-1003">Cell membrane</keyword>
<gene>
    <name evidence="9" type="primary">malG</name>
    <name evidence="9" type="ORF">CPX_001358</name>
</gene>
<dbReference type="SUPFAM" id="SSF161098">
    <property type="entry name" value="MetI-like"/>
    <property type="match status" value="1"/>
</dbReference>
<dbReference type="PROSITE" id="PS50928">
    <property type="entry name" value="ABC_TM1"/>
    <property type="match status" value="1"/>
</dbReference>
<dbReference type="STRING" id="479893.CPX_001358"/>
<evidence type="ECO:0000256" key="7">
    <source>
        <dbReference type="RuleBase" id="RU363032"/>
    </source>
</evidence>
<dbReference type="CDD" id="cd06261">
    <property type="entry name" value="TM_PBP2"/>
    <property type="match status" value="1"/>
</dbReference>
<dbReference type="InterPro" id="IPR035906">
    <property type="entry name" value="MetI-like_sf"/>
</dbReference>
<dbReference type="GO" id="GO:0055085">
    <property type="term" value="P:transmembrane transport"/>
    <property type="evidence" value="ECO:0007669"/>
    <property type="project" value="InterPro"/>
</dbReference>
<dbReference type="GO" id="GO:0005886">
    <property type="term" value="C:plasma membrane"/>
    <property type="evidence" value="ECO:0007669"/>
    <property type="project" value="UniProtKB-SubCell"/>
</dbReference>
<dbReference type="Proteomes" id="UP000037386">
    <property type="component" value="Unassembled WGS sequence"/>
</dbReference>
<comment type="subcellular location">
    <subcellularLocation>
        <location evidence="1 7">Cell membrane</location>
        <topology evidence="1 7">Multi-pass membrane protein</topology>
    </subcellularLocation>
</comment>
<dbReference type="InterPro" id="IPR000515">
    <property type="entry name" value="MetI-like"/>
</dbReference>
<dbReference type="PANTHER" id="PTHR43744">
    <property type="entry name" value="ABC TRANSPORTER PERMEASE PROTEIN MG189-RELATED-RELATED"/>
    <property type="match status" value="1"/>
</dbReference>
<feature type="domain" description="ABC transmembrane type-1" evidence="8">
    <location>
        <begin position="92"/>
        <end position="289"/>
    </location>
</feature>
<accession>A0A0M1N0H2</accession>
<keyword evidence="2 7" id="KW-0813">Transport</keyword>
<comment type="caution">
    <text evidence="9">The sequence shown here is derived from an EMBL/GenBank/DDBJ whole genome shotgun (WGS) entry which is preliminary data.</text>
</comment>
<dbReference type="EMBL" id="LHCF01000002">
    <property type="protein sequence ID" value="KOR75656.1"/>
    <property type="molecule type" value="Genomic_DNA"/>
</dbReference>
<evidence type="ECO:0000256" key="2">
    <source>
        <dbReference type="ARBA" id="ARBA00022448"/>
    </source>
</evidence>
<keyword evidence="4 7" id="KW-0812">Transmembrane</keyword>
<proteinExistence type="inferred from homology"/>
<name>A0A0M1N0H2_9MOLU</name>
<evidence type="ECO:0000313" key="10">
    <source>
        <dbReference type="Proteomes" id="UP000037386"/>
    </source>
</evidence>
<protein>
    <submittedName>
        <fullName evidence="9">ABC-type sugar transport system, permease component II</fullName>
    </submittedName>
</protein>
<dbReference type="RefSeq" id="WP_053521334.1">
    <property type="nucleotide sequence ID" value="NZ_LHCF01000002.1"/>
</dbReference>
<dbReference type="PANTHER" id="PTHR43744:SF12">
    <property type="entry name" value="ABC TRANSPORTER PERMEASE PROTEIN MG189-RELATED"/>
    <property type="match status" value="1"/>
</dbReference>
<dbReference type="Gene3D" id="1.10.3720.10">
    <property type="entry name" value="MetI-like"/>
    <property type="match status" value="1"/>
</dbReference>
<evidence type="ECO:0000256" key="5">
    <source>
        <dbReference type="ARBA" id="ARBA00022989"/>
    </source>
</evidence>
<feature type="transmembrane region" description="Helical" evidence="7">
    <location>
        <begin position="24"/>
        <end position="48"/>
    </location>
</feature>
<keyword evidence="5 7" id="KW-1133">Transmembrane helix</keyword>
<sequence length="304" mass="34938">MSKIKSFFKNTWEKIQKFKLKHKINFFFIMKFSFLFSVILFLTFPFYVMVITSLKNKADIETNNALMLPQSWEWRNYKEVFRTPNFKFIKYFLNTLLMVIISTTLGTLFAVLAAFALSILNFPLKKTIVALLFIAMMITSETLVLTNFRTIAKLGMVDTGNGASFPLGVTFAMVLPYLVNVVHVFLIMQAFQRVPKELYYTSKIDGTTDWEYLWKILIPITKSSIIVTVIFRTVAAWNAYSWPELVGGQLLTNMIRKTFDGESGIDQLHLQMAVSVLINLPLLLIFIFSKKYIISGENKSGIKG</sequence>
<evidence type="ECO:0000256" key="4">
    <source>
        <dbReference type="ARBA" id="ARBA00022692"/>
    </source>
</evidence>
<organism evidence="9 10">
    <name type="scientific">Candidatus Phytoplasma pruni</name>
    <dbReference type="NCBI Taxonomy" id="479893"/>
    <lineage>
        <taxon>Bacteria</taxon>
        <taxon>Bacillati</taxon>
        <taxon>Mycoplasmatota</taxon>
        <taxon>Mollicutes</taxon>
        <taxon>Acholeplasmatales</taxon>
        <taxon>Acholeplasmataceae</taxon>
        <taxon>Candidatus Phytoplasma</taxon>
        <taxon>16SrIII (X-disease group)</taxon>
    </lineage>
</organism>
<reference evidence="10" key="1">
    <citation type="submission" date="2015-05" db="EMBL/GenBank/DDBJ databases">
        <title>Draft genome sequence of 'Candidatus Phytoplasma Pruni' strain CX, a plant pathogenic bacterium.</title>
        <authorList>
            <person name="Lee I.-M."/>
            <person name="Bottner-Parker K.D."/>
            <person name="Shao J."/>
            <person name="Gundersen-Rindal D.E."/>
            <person name="Zhao Y."/>
            <person name="Davis R.E."/>
        </authorList>
    </citation>
    <scope>NUCLEOTIDE SEQUENCE [LARGE SCALE GENOMIC DNA]</scope>
    <source>
        <strain evidence="10">CX</strain>
    </source>
</reference>
<feature type="transmembrane region" description="Helical" evidence="7">
    <location>
        <begin position="212"/>
        <end position="235"/>
    </location>
</feature>
<feature type="transmembrane region" description="Helical" evidence="7">
    <location>
        <begin position="168"/>
        <end position="191"/>
    </location>
</feature>
<comment type="similarity">
    <text evidence="7">Belongs to the binding-protein-dependent transport system permease family.</text>
</comment>
<feature type="transmembrane region" description="Helical" evidence="7">
    <location>
        <begin position="91"/>
        <end position="116"/>
    </location>
</feature>
<keyword evidence="6 7" id="KW-0472">Membrane</keyword>
<feature type="transmembrane region" description="Helical" evidence="7">
    <location>
        <begin position="128"/>
        <end position="148"/>
    </location>
</feature>
<dbReference type="Pfam" id="PF00528">
    <property type="entry name" value="BPD_transp_1"/>
    <property type="match status" value="1"/>
</dbReference>
<evidence type="ECO:0000256" key="3">
    <source>
        <dbReference type="ARBA" id="ARBA00022475"/>
    </source>
</evidence>
<dbReference type="OrthoDB" id="9787837at2"/>
<evidence type="ECO:0000313" key="9">
    <source>
        <dbReference type="EMBL" id="KOR75656.1"/>
    </source>
</evidence>